<dbReference type="GO" id="GO:0042157">
    <property type="term" value="P:lipoprotein metabolic process"/>
    <property type="evidence" value="ECO:0007669"/>
    <property type="project" value="InterPro"/>
</dbReference>
<dbReference type="GO" id="GO:0016020">
    <property type="term" value="C:membrane"/>
    <property type="evidence" value="ECO:0007669"/>
    <property type="project" value="TreeGrafter"/>
</dbReference>
<protein>
    <submittedName>
        <fullName evidence="3">Uncharacterized protein</fullName>
    </submittedName>
</protein>
<dbReference type="GO" id="GO:0008289">
    <property type="term" value="F:lipid binding"/>
    <property type="evidence" value="ECO:0007669"/>
    <property type="project" value="InterPro"/>
</dbReference>
<accession>A0A7J7EVG9</accession>
<dbReference type="PANTHER" id="PTHR14096:SF27">
    <property type="entry name" value="APOLIPOPROTEIN L2"/>
    <property type="match status" value="1"/>
</dbReference>
<dbReference type="Pfam" id="PF05461">
    <property type="entry name" value="ApoL"/>
    <property type="match status" value="1"/>
</dbReference>
<dbReference type="Proteomes" id="UP000551758">
    <property type="component" value="Unassembled WGS sequence"/>
</dbReference>
<comment type="caution">
    <text evidence="3">The sequence shown here is derived from an EMBL/GenBank/DDBJ whole genome shotgun (WGS) entry which is preliminary data.</text>
</comment>
<evidence type="ECO:0000256" key="1">
    <source>
        <dbReference type="ARBA" id="ARBA00010090"/>
    </source>
</evidence>
<feature type="chain" id="PRO_5029883149" evidence="2">
    <location>
        <begin position="28"/>
        <end position="70"/>
    </location>
</feature>
<dbReference type="GO" id="GO:0005576">
    <property type="term" value="C:extracellular region"/>
    <property type="evidence" value="ECO:0007669"/>
    <property type="project" value="InterPro"/>
</dbReference>
<evidence type="ECO:0000313" key="4">
    <source>
        <dbReference type="Proteomes" id="UP000551758"/>
    </source>
</evidence>
<evidence type="ECO:0000256" key="2">
    <source>
        <dbReference type="SAM" id="SignalP"/>
    </source>
</evidence>
<proteinExistence type="inferred from homology"/>
<sequence>MSKGAQIMSGTTTVVFLLMDLVSLVEESKHLHNRAKAESTEELRQQTQELDRVLEKFTQIHEMLQQGLTL</sequence>
<feature type="signal peptide" evidence="2">
    <location>
        <begin position="1"/>
        <end position="27"/>
    </location>
</feature>
<dbReference type="InterPro" id="IPR008405">
    <property type="entry name" value="ApoL"/>
</dbReference>
<comment type="similarity">
    <text evidence="1">Belongs to the apolipoprotein L family.</text>
</comment>
<gene>
    <name evidence="3" type="ORF">HPG69_009814</name>
</gene>
<evidence type="ECO:0000313" key="3">
    <source>
        <dbReference type="EMBL" id="KAF5919825.1"/>
    </source>
</evidence>
<keyword evidence="4" id="KW-1185">Reference proteome</keyword>
<organism evidence="3 4">
    <name type="scientific">Diceros bicornis minor</name>
    <name type="common">South-central black rhinoceros</name>
    <dbReference type="NCBI Taxonomy" id="77932"/>
    <lineage>
        <taxon>Eukaryota</taxon>
        <taxon>Metazoa</taxon>
        <taxon>Chordata</taxon>
        <taxon>Craniata</taxon>
        <taxon>Vertebrata</taxon>
        <taxon>Euteleostomi</taxon>
        <taxon>Mammalia</taxon>
        <taxon>Eutheria</taxon>
        <taxon>Laurasiatheria</taxon>
        <taxon>Perissodactyla</taxon>
        <taxon>Rhinocerotidae</taxon>
        <taxon>Diceros</taxon>
    </lineage>
</organism>
<name>A0A7J7EVG9_DICBM</name>
<dbReference type="EMBL" id="JACDTQ010002190">
    <property type="protein sequence ID" value="KAF5919825.1"/>
    <property type="molecule type" value="Genomic_DNA"/>
</dbReference>
<dbReference type="GO" id="GO:0006869">
    <property type="term" value="P:lipid transport"/>
    <property type="evidence" value="ECO:0007669"/>
    <property type="project" value="InterPro"/>
</dbReference>
<dbReference type="AlphaFoldDB" id="A0A7J7EVG9"/>
<dbReference type="PANTHER" id="PTHR14096">
    <property type="entry name" value="APOLIPOPROTEIN L"/>
    <property type="match status" value="1"/>
</dbReference>
<keyword evidence="2" id="KW-0732">Signal</keyword>
<reference evidence="3 4" key="1">
    <citation type="journal article" date="2020" name="Mol. Biol. Evol.">
        <title>Interspecific Gene Flow and the Evolution of Specialization in Black and White Rhinoceros.</title>
        <authorList>
            <person name="Moodley Y."/>
            <person name="Westbury M.V."/>
            <person name="Russo I.M."/>
            <person name="Gopalakrishnan S."/>
            <person name="Rakotoarivelo A."/>
            <person name="Olsen R.A."/>
            <person name="Prost S."/>
            <person name="Tunstall T."/>
            <person name="Ryder O.A."/>
            <person name="Dalen L."/>
            <person name="Bruford M.W."/>
        </authorList>
    </citation>
    <scope>NUCLEOTIDE SEQUENCE [LARGE SCALE GENOMIC DNA]</scope>
    <source>
        <strain evidence="3">SBR-YM</strain>
        <tissue evidence="3">Skin</tissue>
    </source>
</reference>